<accession>A0A090DY77</accession>
<evidence type="ECO:0000313" key="2">
    <source>
        <dbReference type="Proteomes" id="UP000031552"/>
    </source>
</evidence>
<sequence>MDERDFLNAVTENFKDYTHPQSHFLHLDANRISPYENLLYVLFLVKKGEREKALLLLNQILKEQETEGEEKGNFPIALFEEKKRFDRNLCLQILPVLVDLSKKIEEPSLEKAIQSLLAYAKTNINEKASPKIALKLALIENRLQDTELNKIALYDTEFLGELLSASFFMEHQKEKLASLSSSFWDKDFQVFIGPSFMENSVQTLDKPNFFYFFNSRDGEAILKSASLVDQLLSAILFSSLDCKTLPIPSFNQAKVIKEDDFLAIWYIEEKPQESLWKKAHPLKIIFNKNLKSSLVLQGRGLKILNFEKIGKKLKFLVHLSPLFISEIPSSPEELFSIFLSRNNSRLKAPSGTIFELNKPLLFPESNLALKLELNEKAVGHIQTGKRFSEITEERGDWQIFFRPIAEFSKNELLLTINYQT</sequence>
<keyword evidence="2" id="KW-1185">Reference proteome</keyword>
<dbReference type="AlphaFoldDB" id="A0A090DY77"/>
<dbReference type="EMBL" id="CCEJ010000003">
    <property type="protein sequence ID" value="CDR33694.1"/>
    <property type="molecule type" value="Genomic_DNA"/>
</dbReference>
<evidence type="ECO:0000313" key="1">
    <source>
        <dbReference type="EMBL" id="CDR33694.1"/>
    </source>
</evidence>
<dbReference type="Proteomes" id="UP000031552">
    <property type="component" value="Unassembled WGS sequence"/>
</dbReference>
<proteinExistence type="predicted"/>
<organism evidence="1 2">
    <name type="scientific">Candidatus Criblamydia sequanensis CRIB-18</name>
    <dbReference type="NCBI Taxonomy" id="1437425"/>
    <lineage>
        <taxon>Bacteria</taxon>
        <taxon>Pseudomonadati</taxon>
        <taxon>Chlamydiota</taxon>
        <taxon>Chlamydiia</taxon>
        <taxon>Parachlamydiales</taxon>
        <taxon>Candidatus Criblamydiaceae</taxon>
        <taxon>Candidatus Criblamydia</taxon>
    </lineage>
</organism>
<protein>
    <submittedName>
        <fullName evidence="1">Uncharacterized protein</fullName>
    </submittedName>
</protein>
<name>A0A090DY77_9BACT</name>
<dbReference type="STRING" id="1437425.CSEC_0866"/>
<reference evidence="1" key="1">
    <citation type="submission" date="2013-12" db="EMBL/GenBank/DDBJ databases">
        <authorList>
            <person name="Linke B."/>
        </authorList>
    </citation>
    <scope>NUCLEOTIDE SEQUENCE [LARGE SCALE GENOMIC DNA]</scope>
    <source>
        <strain evidence="1">CRIB-18</strain>
    </source>
</reference>
<reference evidence="1" key="2">
    <citation type="submission" date="2014-09" db="EMBL/GenBank/DDBJ databases">
        <title>Criblamydia sequanensis harbors a mega-plasmid encoding arsenite resistance.</title>
        <authorList>
            <person name="Bertelli C."/>
            <person name="Goesmann A."/>
            <person name="Greub G."/>
        </authorList>
    </citation>
    <scope>NUCLEOTIDE SEQUENCE [LARGE SCALE GENOMIC DNA]</scope>
    <source>
        <strain evidence="1">CRIB-18</strain>
    </source>
</reference>
<dbReference type="RefSeq" id="WP_041017132.1">
    <property type="nucleotide sequence ID" value="NZ_CCEJ010000003.1"/>
</dbReference>
<comment type="caution">
    <text evidence="1">The sequence shown here is derived from an EMBL/GenBank/DDBJ whole genome shotgun (WGS) entry which is preliminary data.</text>
</comment>
<gene>
    <name evidence="1" type="ORF">CSEC_0866</name>
</gene>